<gene>
    <name evidence="1" type="ORF">MRATA1EN1_LOCUS29019</name>
</gene>
<sequence>MDCSTPGLPTHHNSRSLLKLMPIESAMPSNLLILCRPLLLPPSVFPSIRVFFKDCSSPWMSFKCLKKKIPCFLCFIYCRNKYTSVHVLVKSLVPAVAFLYSFKTGFP</sequence>
<evidence type="ECO:0000313" key="2">
    <source>
        <dbReference type="Proteomes" id="UP001176941"/>
    </source>
</evidence>
<evidence type="ECO:0000313" key="1">
    <source>
        <dbReference type="EMBL" id="CAI9180057.1"/>
    </source>
</evidence>
<organism evidence="1 2">
    <name type="scientific">Rangifer tarandus platyrhynchus</name>
    <name type="common">Svalbard reindeer</name>
    <dbReference type="NCBI Taxonomy" id="3082113"/>
    <lineage>
        <taxon>Eukaryota</taxon>
        <taxon>Metazoa</taxon>
        <taxon>Chordata</taxon>
        <taxon>Craniata</taxon>
        <taxon>Vertebrata</taxon>
        <taxon>Euteleostomi</taxon>
        <taxon>Mammalia</taxon>
        <taxon>Eutheria</taxon>
        <taxon>Laurasiatheria</taxon>
        <taxon>Artiodactyla</taxon>
        <taxon>Ruminantia</taxon>
        <taxon>Pecora</taxon>
        <taxon>Cervidae</taxon>
        <taxon>Odocoileinae</taxon>
        <taxon>Rangifer</taxon>
    </lineage>
</organism>
<accession>A0ABN9A555</accession>
<keyword evidence="2" id="KW-1185">Reference proteome</keyword>
<name>A0ABN9A555_RANTA</name>
<reference evidence="1" key="1">
    <citation type="submission" date="2023-04" db="EMBL/GenBank/DDBJ databases">
        <authorList>
            <consortium name="ELIXIR-Norway"/>
        </authorList>
    </citation>
    <scope>NUCLEOTIDE SEQUENCE [LARGE SCALE GENOMIC DNA]</scope>
</reference>
<dbReference type="EMBL" id="OX460343">
    <property type="protein sequence ID" value="CAI9180057.1"/>
    <property type="molecule type" value="Genomic_DNA"/>
</dbReference>
<dbReference type="Proteomes" id="UP001176941">
    <property type="component" value="Chromosome X"/>
</dbReference>
<protein>
    <submittedName>
        <fullName evidence="1">Uncharacterized protein</fullName>
    </submittedName>
</protein>
<proteinExistence type="predicted"/>